<feature type="binding site" evidence="14">
    <location>
        <position position="395"/>
    </location>
    <ligand>
        <name>S-adenosyl-L-methionine</name>
        <dbReference type="ChEBI" id="CHEBI:59789"/>
    </ligand>
</feature>
<evidence type="ECO:0000313" key="17">
    <source>
        <dbReference type="EMBL" id="XCP96423.1"/>
    </source>
</evidence>
<evidence type="ECO:0000256" key="7">
    <source>
        <dbReference type="ARBA" id="ARBA00022603"/>
    </source>
</evidence>
<dbReference type="InterPro" id="IPR004573">
    <property type="entry name" value="rRNA_ssu_MeTfrase_B"/>
</dbReference>
<feature type="domain" description="SAM-dependent MTase RsmB/NOP-type" evidence="16">
    <location>
        <begin position="235"/>
        <end position="512"/>
    </location>
</feature>
<dbReference type="InterPro" id="IPR001678">
    <property type="entry name" value="MeTrfase_RsmB-F_NOP2_dom"/>
</dbReference>
<reference evidence="17" key="1">
    <citation type="submission" date="2024-05" db="EMBL/GenBank/DDBJ databases">
        <title>Draft genome assemblies of 36 bacteria isolated from hibernating arctic ground squirrels.</title>
        <authorList>
            <person name="McKee H."/>
            <person name="Mullen L."/>
            <person name="Drown D.M."/>
            <person name="Duddleston K.N."/>
        </authorList>
    </citation>
    <scope>NUCLEOTIDE SEQUENCE</scope>
    <source>
        <strain evidence="17">AN1007</strain>
    </source>
</reference>
<evidence type="ECO:0000256" key="5">
    <source>
        <dbReference type="ARBA" id="ARBA00022490"/>
    </source>
</evidence>
<feature type="compositionally biased region" description="Polar residues" evidence="15">
    <location>
        <begin position="47"/>
        <end position="60"/>
    </location>
</feature>
<evidence type="ECO:0000256" key="11">
    <source>
        <dbReference type="ARBA" id="ARBA00030399"/>
    </source>
</evidence>
<dbReference type="PRINTS" id="PR02008">
    <property type="entry name" value="RCMTFAMILY"/>
</dbReference>
<keyword evidence="8 14" id="KW-0808">Transferase</keyword>
<comment type="function">
    <text evidence="1">Specifically methylates the cytosine at position 967 (m5C967) of 16S rRNA.</text>
</comment>
<dbReference type="GO" id="GO:0008649">
    <property type="term" value="F:rRNA methyltransferase activity"/>
    <property type="evidence" value="ECO:0007669"/>
    <property type="project" value="InterPro"/>
</dbReference>
<dbReference type="FunFam" id="3.40.50.150:FF:000257">
    <property type="entry name" value="16S rRNA methyltransferase"/>
    <property type="match status" value="1"/>
</dbReference>
<name>A0AAU8NHI2_9BACL</name>
<feature type="binding site" evidence="14">
    <location>
        <begin position="325"/>
        <end position="331"/>
    </location>
    <ligand>
        <name>S-adenosyl-L-methionine</name>
        <dbReference type="ChEBI" id="CHEBI:59789"/>
    </ligand>
</feature>
<evidence type="ECO:0000256" key="9">
    <source>
        <dbReference type="ARBA" id="ARBA00022691"/>
    </source>
</evidence>
<evidence type="ECO:0000256" key="6">
    <source>
        <dbReference type="ARBA" id="ARBA00022552"/>
    </source>
</evidence>
<dbReference type="Pfam" id="PF22458">
    <property type="entry name" value="RsmF-B_ferredox"/>
    <property type="match status" value="1"/>
</dbReference>
<dbReference type="PANTHER" id="PTHR22807:SF53">
    <property type="entry name" value="RIBOSOMAL RNA SMALL SUBUNIT METHYLTRANSFERASE B-RELATED"/>
    <property type="match status" value="1"/>
</dbReference>
<dbReference type="FunFam" id="3.30.70.1170:FF:000003">
    <property type="entry name" value="16S rRNA (Cytosine(967)-C(5))-methyltransferase RsmB"/>
    <property type="match status" value="1"/>
</dbReference>
<dbReference type="PROSITE" id="PS51686">
    <property type="entry name" value="SAM_MT_RSMB_NOP"/>
    <property type="match status" value="1"/>
</dbReference>
<dbReference type="Gene3D" id="1.10.940.10">
    <property type="entry name" value="NusB-like"/>
    <property type="match status" value="1"/>
</dbReference>
<dbReference type="FunFam" id="1.10.940.10:FF:000006">
    <property type="entry name" value="16S rRNA (Cytosine(967)-C(5))-methyltransferase RsmB"/>
    <property type="match status" value="1"/>
</dbReference>
<keyword evidence="6" id="KW-0698">rRNA processing</keyword>
<dbReference type="InterPro" id="IPR049560">
    <property type="entry name" value="MeTrfase_RsmB-F_NOP2_cat"/>
</dbReference>
<keyword evidence="10 14" id="KW-0694">RNA-binding</keyword>
<dbReference type="SUPFAM" id="SSF53335">
    <property type="entry name" value="S-adenosyl-L-methionine-dependent methyltransferases"/>
    <property type="match status" value="1"/>
</dbReference>
<dbReference type="NCBIfam" id="TIGR00563">
    <property type="entry name" value="rsmB"/>
    <property type="match status" value="1"/>
</dbReference>
<dbReference type="Gene3D" id="3.30.70.1170">
    <property type="entry name" value="Sun protein, domain 3"/>
    <property type="match status" value="1"/>
</dbReference>
<dbReference type="InterPro" id="IPR029063">
    <property type="entry name" value="SAM-dependent_MTases_sf"/>
</dbReference>
<feature type="binding site" evidence="14">
    <location>
        <position position="349"/>
    </location>
    <ligand>
        <name>S-adenosyl-L-methionine</name>
        <dbReference type="ChEBI" id="CHEBI:59789"/>
    </ligand>
</feature>
<evidence type="ECO:0000256" key="8">
    <source>
        <dbReference type="ARBA" id="ARBA00022679"/>
    </source>
</evidence>
<dbReference type="GO" id="GO:0003723">
    <property type="term" value="F:RNA binding"/>
    <property type="evidence" value="ECO:0007669"/>
    <property type="project" value="UniProtKB-UniRule"/>
</dbReference>
<dbReference type="RefSeq" id="WP_342551932.1">
    <property type="nucleotide sequence ID" value="NZ_CP159992.1"/>
</dbReference>
<evidence type="ECO:0000256" key="15">
    <source>
        <dbReference type="SAM" id="MobiDB-lite"/>
    </source>
</evidence>
<dbReference type="InterPro" id="IPR054728">
    <property type="entry name" value="RsmB-like_ferredoxin"/>
</dbReference>
<gene>
    <name evidence="17" type="primary">rsmB</name>
    <name evidence="17" type="ORF">ABXS70_06885</name>
</gene>
<dbReference type="AlphaFoldDB" id="A0AAU8NHI2"/>
<feature type="region of interest" description="Disordered" evidence="15">
    <location>
        <begin position="1"/>
        <end position="67"/>
    </location>
</feature>
<dbReference type="PANTHER" id="PTHR22807">
    <property type="entry name" value="NOP2 YEAST -RELATED NOL1/NOP2/FMU SUN DOMAIN-CONTAINING"/>
    <property type="match status" value="1"/>
</dbReference>
<dbReference type="InterPro" id="IPR035926">
    <property type="entry name" value="NusB-like_sf"/>
</dbReference>
<dbReference type="SUPFAM" id="SSF48013">
    <property type="entry name" value="NusB-like"/>
    <property type="match status" value="1"/>
</dbReference>
<dbReference type="Pfam" id="PF01029">
    <property type="entry name" value="NusB"/>
    <property type="match status" value="1"/>
</dbReference>
<dbReference type="EMBL" id="CP159992">
    <property type="protein sequence ID" value="XCP96423.1"/>
    <property type="molecule type" value="Genomic_DNA"/>
</dbReference>
<feature type="binding site" evidence="14">
    <location>
        <position position="376"/>
    </location>
    <ligand>
        <name>S-adenosyl-L-methionine</name>
        <dbReference type="ChEBI" id="CHEBI:59789"/>
    </ligand>
</feature>
<dbReference type="PROSITE" id="PS01153">
    <property type="entry name" value="NOL1_NOP2_SUN"/>
    <property type="match status" value="1"/>
</dbReference>
<dbReference type="NCBIfam" id="NF011494">
    <property type="entry name" value="PRK14902.1"/>
    <property type="match status" value="1"/>
</dbReference>
<evidence type="ECO:0000256" key="3">
    <source>
        <dbReference type="ARBA" id="ARBA00007494"/>
    </source>
</evidence>
<dbReference type="EC" id="2.1.1.176" evidence="4"/>
<evidence type="ECO:0000256" key="10">
    <source>
        <dbReference type="ARBA" id="ARBA00022884"/>
    </source>
</evidence>
<evidence type="ECO:0000256" key="14">
    <source>
        <dbReference type="PROSITE-ProRule" id="PRU01023"/>
    </source>
</evidence>
<dbReference type="Gene3D" id="3.40.50.150">
    <property type="entry name" value="Vaccinia Virus protein VP39"/>
    <property type="match status" value="1"/>
</dbReference>
<dbReference type="Pfam" id="PF01189">
    <property type="entry name" value="Methyltr_RsmB-F"/>
    <property type="match status" value="1"/>
</dbReference>
<dbReference type="InterPro" id="IPR023267">
    <property type="entry name" value="RCMT"/>
</dbReference>
<comment type="subcellular location">
    <subcellularLocation>
        <location evidence="2">Cytoplasm</location>
    </subcellularLocation>
</comment>
<sequence length="514" mass="56264">MSTPKSGHSSGKEYQAAASRAGGNHANRRHSSKGSSDNQGGRAGNRPASTSSAKGSQAHTRVQKPKTSARALAVKVLSAVEQDGAYSNLELNRRLKEAELSSADAGLATELVYGTIARRNTLDYYLERFVAKGMAKLQSWVRSLLRISAYQLIYLDRIPEHAVVSEAVNLAKKLGHQGISGMVNGVLRNMIRNKEQLHIPSDLPAPERISLEHSHPLWMVERWIAQYGEETTEAICRANNEPPAVSVRVNTTMTTRDKLMEEMADAGAVVDVSRLSPDGILVRSGGNMALTSWYRDGLFSVQDESSMLVAEAVAPEEGHHVLDCCAAPGGKTAHMAEKMRDRGHITANDVHAHKRELILEQAERLGLSCIDAVTGDALDLNKRYAESSFDRILLDAPCSGLGVIRRKPDVKWTKSASDIEEISSLQRELLDRAAPLLKPGGILVYSTCTIEASENEEMVADFLNRHPEYRAIGTPFWSQPEAANWKPVNGGVQILPQYAHSDGFYIARLTRVAD</sequence>
<keyword evidence="7 14" id="KW-0489">Methyltransferase</keyword>
<evidence type="ECO:0000256" key="12">
    <source>
        <dbReference type="ARBA" id="ARBA00031088"/>
    </source>
</evidence>
<keyword evidence="9 14" id="KW-0949">S-adenosyl-L-methionine</keyword>
<evidence type="ECO:0000256" key="13">
    <source>
        <dbReference type="ARBA" id="ARBA00047283"/>
    </source>
</evidence>
<evidence type="ECO:0000256" key="2">
    <source>
        <dbReference type="ARBA" id="ARBA00004496"/>
    </source>
</evidence>
<dbReference type="InterPro" id="IPR018314">
    <property type="entry name" value="RsmB/NOL1/NOP2-like_CS"/>
</dbReference>
<comment type="catalytic activity">
    <reaction evidence="13">
        <text>cytidine(967) in 16S rRNA + S-adenosyl-L-methionine = 5-methylcytidine(967) in 16S rRNA + S-adenosyl-L-homocysteine + H(+)</text>
        <dbReference type="Rhea" id="RHEA:42748"/>
        <dbReference type="Rhea" id="RHEA-COMP:10219"/>
        <dbReference type="Rhea" id="RHEA-COMP:10220"/>
        <dbReference type="ChEBI" id="CHEBI:15378"/>
        <dbReference type="ChEBI" id="CHEBI:57856"/>
        <dbReference type="ChEBI" id="CHEBI:59789"/>
        <dbReference type="ChEBI" id="CHEBI:74483"/>
        <dbReference type="ChEBI" id="CHEBI:82748"/>
        <dbReference type="EC" id="2.1.1.176"/>
    </reaction>
</comment>
<dbReference type="GO" id="GO:0005737">
    <property type="term" value="C:cytoplasm"/>
    <property type="evidence" value="ECO:0007669"/>
    <property type="project" value="UniProtKB-SubCell"/>
</dbReference>
<comment type="similarity">
    <text evidence="3 14">Belongs to the class I-like SAM-binding methyltransferase superfamily. RsmB/NOP family.</text>
</comment>
<dbReference type="CDD" id="cd02440">
    <property type="entry name" value="AdoMet_MTases"/>
    <property type="match status" value="1"/>
</dbReference>
<evidence type="ECO:0000259" key="16">
    <source>
        <dbReference type="PROSITE" id="PS51686"/>
    </source>
</evidence>
<dbReference type="InterPro" id="IPR006027">
    <property type="entry name" value="NusB_RsmB_TIM44"/>
</dbReference>
<dbReference type="GO" id="GO:0006355">
    <property type="term" value="P:regulation of DNA-templated transcription"/>
    <property type="evidence" value="ECO:0007669"/>
    <property type="project" value="InterPro"/>
</dbReference>
<protein>
    <recommendedName>
        <fullName evidence="4">16S rRNA (cytosine(967)-C(5))-methyltransferase</fullName>
        <ecNumber evidence="4">2.1.1.176</ecNumber>
    </recommendedName>
    <alternativeName>
        <fullName evidence="11">16S rRNA m5C967 methyltransferase</fullName>
    </alternativeName>
    <alternativeName>
        <fullName evidence="12">rRNA (cytosine-C(5)-)-methyltransferase RsmB</fullName>
    </alternativeName>
</protein>
<accession>A0AAU8NHI2</accession>
<feature type="active site" description="Nucleophile" evidence="14">
    <location>
        <position position="448"/>
    </location>
</feature>
<organism evidence="17">
    <name type="scientific">Paenibacillus sp. AN1007</name>
    <dbReference type="NCBI Taxonomy" id="3151385"/>
    <lineage>
        <taxon>Bacteria</taxon>
        <taxon>Bacillati</taxon>
        <taxon>Bacillota</taxon>
        <taxon>Bacilli</taxon>
        <taxon>Bacillales</taxon>
        <taxon>Paenibacillaceae</taxon>
        <taxon>Paenibacillus</taxon>
    </lineage>
</organism>
<keyword evidence="5" id="KW-0963">Cytoplasm</keyword>
<evidence type="ECO:0000256" key="4">
    <source>
        <dbReference type="ARBA" id="ARBA00012140"/>
    </source>
</evidence>
<proteinExistence type="inferred from homology"/>
<evidence type="ECO:0000256" key="1">
    <source>
        <dbReference type="ARBA" id="ARBA00002724"/>
    </source>
</evidence>